<reference evidence="3" key="1">
    <citation type="journal article" date="2017" name="Genome Biol.">
        <title>Comparative genomics reveals high biological diversity and specific adaptations in the industrially and medically important fungal genus Aspergillus.</title>
        <authorList>
            <person name="de Vries R.P."/>
            <person name="Riley R."/>
            <person name="Wiebenga A."/>
            <person name="Aguilar-Osorio G."/>
            <person name="Amillis S."/>
            <person name="Uchima C.A."/>
            <person name="Anderluh G."/>
            <person name="Asadollahi M."/>
            <person name="Askin M."/>
            <person name="Barry K."/>
            <person name="Battaglia E."/>
            <person name="Bayram O."/>
            <person name="Benocci T."/>
            <person name="Braus-Stromeyer S.A."/>
            <person name="Caldana C."/>
            <person name="Canovas D."/>
            <person name="Cerqueira G.C."/>
            <person name="Chen F."/>
            <person name="Chen W."/>
            <person name="Choi C."/>
            <person name="Clum A."/>
            <person name="Dos Santos R.A."/>
            <person name="Damasio A.R."/>
            <person name="Diallinas G."/>
            <person name="Emri T."/>
            <person name="Fekete E."/>
            <person name="Flipphi M."/>
            <person name="Freyberg S."/>
            <person name="Gallo A."/>
            <person name="Gournas C."/>
            <person name="Habgood R."/>
            <person name="Hainaut M."/>
            <person name="Harispe M.L."/>
            <person name="Henrissat B."/>
            <person name="Hilden K.S."/>
            <person name="Hope R."/>
            <person name="Hossain A."/>
            <person name="Karabika E."/>
            <person name="Karaffa L."/>
            <person name="Karanyi Z."/>
            <person name="Krasevec N."/>
            <person name="Kuo A."/>
            <person name="Kusch H."/>
            <person name="LaButti K."/>
            <person name="Lagendijk E.L."/>
            <person name="Lapidus A."/>
            <person name="Levasseur A."/>
            <person name="Lindquist E."/>
            <person name="Lipzen A."/>
            <person name="Logrieco A.F."/>
            <person name="MacCabe A."/>
            <person name="Maekelae M.R."/>
            <person name="Malavazi I."/>
            <person name="Melin P."/>
            <person name="Meyer V."/>
            <person name="Mielnichuk N."/>
            <person name="Miskei M."/>
            <person name="Molnar A.P."/>
            <person name="Mule G."/>
            <person name="Ngan C.Y."/>
            <person name="Orejas M."/>
            <person name="Orosz E."/>
            <person name="Ouedraogo J.P."/>
            <person name="Overkamp K.M."/>
            <person name="Park H.-S."/>
            <person name="Perrone G."/>
            <person name="Piumi F."/>
            <person name="Punt P.J."/>
            <person name="Ram A.F."/>
            <person name="Ramon A."/>
            <person name="Rauscher S."/>
            <person name="Record E."/>
            <person name="Riano-Pachon D.M."/>
            <person name="Robert V."/>
            <person name="Roehrig J."/>
            <person name="Ruller R."/>
            <person name="Salamov A."/>
            <person name="Salih N.S."/>
            <person name="Samson R.A."/>
            <person name="Sandor E."/>
            <person name="Sanguinetti M."/>
            <person name="Schuetze T."/>
            <person name="Sepcic K."/>
            <person name="Shelest E."/>
            <person name="Sherlock G."/>
            <person name="Sophianopoulou V."/>
            <person name="Squina F.M."/>
            <person name="Sun H."/>
            <person name="Susca A."/>
            <person name="Todd R.B."/>
            <person name="Tsang A."/>
            <person name="Unkles S.E."/>
            <person name="van de Wiele N."/>
            <person name="van Rossen-Uffink D."/>
            <person name="Oliveira J.V."/>
            <person name="Vesth T.C."/>
            <person name="Visser J."/>
            <person name="Yu J.-H."/>
            <person name="Zhou M."/>
            <person name="Andersen M.R."/>
            <person name="Archer D.B."/>
            <person name="Baker S.E."/>
            <person name="Benoit I."/>
            <person name="Brakhage A.A."/>
            <person name="Braus G.H."/>
            <person name="Fischer R."/>
            <person name="Frisvad J.C."/>
            <person name="Goldman G.H."/>
            <person name="Houbraken J."/>
            <person name="Oakley B."/>
            <person name="Pocsi I."/>
            <person name="Scazzocchio C."/>
            <person name="Seiboth B."/>
            <person name="vanKuyk P.A."/>
            <person name="Wortman J."/>
            <person name="Dyer P.S."/>
            <person name="Grigoriev I.V."/>
        </authorList>
    </citation>
    <scope>NUCLEOTIDE SEQUENCE [LARGE SCALE GENOMIC DNA]</scope>
    <source>
        <strain evidence="3">CBS 593.65</strain>
    </source>
</reference>
<organism evidence="2 3">
    <name type="scientific">Aspergillus sydowii CBS 593.65</name>
    <dbReference type="NCBI Taxonomy" id="1036612"/>
    <lineage>
        <taxon>Eukaryota</taxon>
        <taxon>Fungi</taxon>
        <taxon>Dikarya</taxon>
        <taxon>Ascomycota</taxon>
        <taxon>Pezizomycotina</taxon>
        <taxon>Eurotiomycetes</taxon>
        <taxon>Eurotiomycetidae</taxon>
        <taxon>Eurotiales</taxon>
        <taxon>Aspergillaceae</taxon>
        <taxon>Aspergillus</taxon>
        <taxon>Aspergillus subgen. Nidulantes</taxon>
    </lineage>
</organism>
<evidence type="ECO:0000313" key="3">
    <source>
        <dbReference type="Proteomes" id="UP000184356"/>
    </source>
</evidence>
<name>A0A1L9T814_9EURO</name>
<dbReference type="RefSeq" id="XP_040699373.1">
    <property type="nucleotide sequence ID" value="XM_040846280.1"/>
</dbReference>
<sequence>MAEEGQRSPQKGTPSRTRTRTTAAGWRLASLERGGRCEVFQWRGLGCGVLNTVPFPGCGVLNTVPFPGCGRTAMPRQGHWEIGGARISRQLAVKSEKSASRTSTASAGKTPAECRFVSSPSVFDSGAHRRPAYVTTGGTDIKVWGSRATARSG</sequence>
<protein>
    <submittedName>
        <fullName evidence="2">Uncharacterized protein</fullName>
    </submittedName>
</protein>
<dbReference type="GeneID" id="63762353"/>
<dbReference type="VEuPathDB" id="FungiDB:ASPSYDRAFT_414255"/>
<feature type="region of interest" description="Disordered" evidence="1">
    <location>
        <begin position="1"/>
        <end position="24"/>
    </location>
</feature>
<dbReference type="EMBL" id="KV878592">
    <property type="protein sequence ID" value="OJJ55567.1"/>
    <property type="molecule type" value="Genomic_DNA"/>
</dbReference>
<evidence type="ECO:0000313" key="2">
    <source>
        <dbReference type="EMBL" id="OJJ55567.1"/>
    </source>
</evidence>
<accession>A0A1L9T814</accession>
<evidence type="ECO:0000256" key="1">
    <source>
        <dbReference type="SAM" id="MobiDB-lite"/>
    </source>
</evidence>
<keyword evidence="3" id="KW-1185">Reference proteome</keyword>
<feature type="region of interest" description="Disordered" evidence="1">
    <location>
        <begin position="91"/>
        <end position="111"/>
    </location>
</feature>
<dbReference type="AlphaFoldDB" id="A0A1L9T814"/>
<proteinExistence type="predicted"/>
<dbReference type="Proteomes" id="UP000184356">
    <property type="component" value="Unassembled WGS sequence"/>
</dbReference>
<gene>
    <name evidence="2" type="ORF">ASPSYDRAFT_414255</name>
</gene>